<dbReference type="AlphaFoldDB" id="A0A0K1QCD8"/>
<sequence length="48" mass="5427">MGQGGSCIGHRTGEYDPVALEPERTRENGRVTFRDVDKKDRLHATVRD</sequence>
<dbReference type="Proteomes" id="UP000064967">
    <property type="component" value="Chromosome"/>
</dbReference>
<organism evidence="2 3">
    <name type="scientific">Labilithrix luteola</name>
    <dbReference type="NCBI Taxonomy" id="1391654"/>
    <lineage>
        <taxon>Bacteria</taxon>
        <taxon>Pseudomonadati</taxon>
        <taxon>Myxococcota</taxon>
        <taxon>Polyangia</taxon>
        <taxon>Polyangiales</taxon>
        <taxon>Labilitrichaceae</taxon>
        <taxon>Labilithrix</taxon>
    </lineage>
</organism>
<evidence type="ECO:0000256" key="1">
    <source>
        <dbReference type="SAM" id="MobiDB-lite"/>
    </source>
</evidence>
<feature type="region of interest" description="Disordered" evidence="1">
    <location>
        <begin position="1"/>
        <end position="32"/>
    </location>
</feature>
<feature type="compositionally biased region" description="Basic and acidic residues" evidence="1">
    <location>
        <begin position="21"/>
        <end position="32"/>
    </location>
</feature>
<evidence type="ECO:0000313" key="3">
    <source>
        <dbReference type="Proteomes" id="UP000064967"/>
    </source>
</evidence>
<reference evidence="2 3" key="1">
    <citation type="submission" date="2015-08" db="EMBL/GenBank/DDBJ databases">
        <authorList>
            <person name="Babu N.S."/>
            <person name="Beckwith C.J."/>
            <person name="Beseler K.G."/>
            <person name="Brison A."/>
            <person name="Carone J.V."/>
            <person name="Caskin T.P."/>
            <person name="Diamond M."/>
            <person name="Durham M.E."/>
            <person name="Foxe J.M."/>
            <person name="Go M."/>
            <person name="Henderson B.A."/>
            <person name="Jones I.B."/>
            <person name="McGettigan J.A."/>
            <person name="Micheletti S.J."/>
            <person name="Nasrallah M.E."/>
            <person name="Ortiz D."/>
            <person name="Piller C.R."/>
            <person name="Privatt S.R."/>
            <person name="Schneider S.L."/>
            <person name="Sharp S."/>
            <person name="Smith T.C."/>
            <person name="Stanton J.D."/>
            <person name="Ullery H.E."/>
            <person name="Wilson R.J."/>
            <person name="Serrano M.G."/>
            <person name="Buck G."/>
            <person name="Lee V."/>
            <person name="Wang Y."/>
            <person name="Carvalho R."/>
            <person name="Voegtly L."/>
            <person name="Shi R."/>
            <person name="Duckworth R."/>
            <person name="Johnson A."/>
            <person name="Loviza R."/>
            <person name="Walstead R."/>
            <person name="Shah Z."/>
            <person name="Kiflezghi M."/>
            <person name="Wade K."/>
            <person name="Ball S.L."/>
            <person name="Bradley K.W."/>
            <person name="Asai D.J."/>
            <person name="Bowman C.A."/>
            <person name="Russell D.A."/>
            <person name="Pope W.H."/>
            <person name="Jacobs-Sera D."/>
            <person name="Hendrix R.W."/>
            <person name="Hatfull G.F."/>
        </authorList>
    </citation>
    <scope>NUCLEOTIDE SEQUENCE [LARGE SCALE GENOMIC DNA]</scope>
    <source>
        <strain evidence="2 3">DSM 27648</strain>
    </source>
</reference>
<protein>
    <submittedName>
        <fullName evidence="2">Uncharacterized protein</fullName>
    </submittedName>
</protein>
<dbReference type="STRING" id="1391654.AKJ09_10109"/>
<accession>A0A0K1QCD8</accession>
<evidence type="ECO:0000313" key="2">
    <source>
        <dbReference type="EMBL" id="AKV03446.1"/>
    </source>
</evidence>
<name>A0A0K1QCD8_9BACT</name>
<gene>
    <name evidence="2" type="ORF">AKJ09_10109</name>
</gene>
<proteinExistence type="predicted"/>
<dbReference type="EMBL" id="CP012333">
    <property type="protein sequence ID" value="AKV03446.1"/>
    <property type="molecule type" value="Genomic_DNA"/>
</dbReference>
<keyword evidence="3" id="KW-1185">Reference proteome</keyword>
<dbReference type="KEGG" id="llu:AKJ09_10109"/>